<dbReference type="PANTHER" id="PTHR30143:SF0">
    <property type="entry name" value="2-KETO-4-PENTENOATE HYDRATASE"/>
    <property type="match status" value="1"/>
</dbReference>
<feature type="domain" description="Fumarylacetoacetase-like C-terminal" evidence="2">
    <location>
        <begin position="78"/>
        <end position="235"/>
    </location>
</feature>
<dbReference type="InterPro" id="IPR036663">
    <property type="entry name" value="Fumarylacetoacetase_C_sf"/>
</dbReference>
<dbReference type="SUPFAM" id="SSF56529">
    <property type="entry name" value="FAH"/>
    <property type="match status" value="1"/>
</dbReference>
<dbReference type="GO" id="GO:0016787">
    <property type="term" value="F:hydrolase activity"/>
    <property type="evidence" value="ECO:0007669"/>
    <property type="project" value="UniProtKB-KW"/>
</dbReference>
<keyword evidence="3" id="KW-0378">Hydrolase</keyword>
<comment type="caution">
    <text evidence="3">The sequence shown here is derived from an EMBL/GenBank/DDBJ whole genome shotgun (WGS) entry which is preliminary data.</text>
</comment>
<gene>
    <name evidence="3" type="ORF">GCM10009827_096940</name>
</gene>
<dbReference type="InterPro" id="IPR011234">
    <property type="entry name" value="Fumarylacetoacetase-like_C"/>
</dbReference>
<sequence length="239" mass="24806">MPCEPVTDLIGGTDIGVAYTVQSILTARRLAGGARIVGRKIGLTSAAVQRQVGVDRPDFGVLFDDMLCGPSVSMERLLQPKAEAEVAFVLAADIVDADPVAVAAAVGHAVAAIEVVDSRIAGWRIGITDTVADNASSGVFVLGDIPLRLEEFTPADVPMRMYHNGALASEGDGRACLGDPLNALTWLARTALELHAPLRRGDIVLSGALGPMVAVGDGDRIEAEIGPLGRVSATFTKKG</sequence>
<dbReference type="PANTHER" id="PTHR30143">
    <property type="entry name" value="ACID HYDRATASE"/>
    <property type="match status" value="1"/>
</dbReference>
<evidence type="ECO:0000313" key="4">
    <source>
        <dbReference type="Proteomes" id="UP001501470"/>
    </source>
</evidence>
<dbReference type="EMBL" id="BAAAQD010000029">
    <property type="protein sequence ID" value="GAA1560325.1"/>
    <property type="molecule type" value="Genomic_DNA"/>
</dbReference>
<keyword evidence="4" id="KW-1185">Reference proteome</keyword>
<evidence type="ECO:0000259" key="2">
    <source>
        <dbReference type="Pfam" id="PF01557"/>
    </source>
</evidence>
<proteinExistence type="predicted"/>
<organism evidence="3 4">
    <name type="scientific">Dactylosporangium maewongense</name>
    <dbReference type="NCBI Taxonomy" id="634393"/>
    <lineage>
        <taxon>Bacteria</taxon>
        <taxon>Bacillati</taxon>
        <taxon>Actinomycetota</taxon>
        <taxon>Actinomycetes</taxon>
        <taxon>Micromonosporales</taxon>
        <taxon>Micromonosporaceae</taxon>
        <taxon>Dactylosporangium</taxon>
    </lineage>
</organism>
<reference evidence="4" key="1">
    <citation type="journal article" date="2019" name="Int. J. Syst. Evol. Microbiol.">
        <title>The Global Catalogue of Microorganisms (GCM) 10K type strain sequencing project: providing services to taxonomists for standard genome sequencing and annotation.</title>
        <authorList>
            <consortium name="The Broad Institute Genomics Platform"/>
            <consortium name="The Broad Institute Genome Sequencing Center for Infectious Disease"/>
            <person name="Wu L."/>
            <person name="Ma J."/>
        </authorList>
    </citation>
    <scope>NUCLEOTIDE SEQUENCE [LARGE SCALE GENOMIC DNA]</scope>
    <source>
        <strain evidence="4">JCM 15933</strain>
    </source>
</reference>
<evidence type="ECO:0000256" key="1">
    <source>
        <dbReference type="ARBA" id="ARBA00023239"/>
    </source>
</evidence>
<name>A0ABP4NH14_9ACTN</name>
<dbReference type="InterPro" id="IPR050772">
    <property type="entry name" value="Hydratase-Decarb/MhpD_sf"/>
</dbReference>
<dbReference type="Gene3D" id="3.90.850.10">
    <property type="entry name" value="Fumarylacetoacetase-like, C-terminal domain"/>
    <property type="match status" value="1"/>
</dbReference>
<dbReference type="Pfam" id="PF01557">
    <property type="entry name" value="FAA_hydrolase"/>
    <property type="match status" value="1"/>
</dbReference>
<evidence type="ECO:0000313" key="3">
    <source>
        <dbReference type="EMBL" id="GAA1560325.1"/>
    </source>
</evidence>
<accession>A0ABP4NH14</accession>
<dbReference type="Proteomes" id="UP001501470">
    <property type="component" value="Unassembled WGS sequence"/>
</dbReference>
<keyword evidence="1" id="KW-0456">Lyase</keyword>
<protein>
    <submittedName>
        <fullName evidence="3">Fumarylacetoacetate hydrolase family protein</fullName>
    </submittedName>
</protein>